<dbReference type="EMBL" id="PGCJ01000011">
    <property type="protein sequence ID" value="PLW57415.1"/>
    <property type="molecule type" value="Genomic_DNA"/>
</dbReference>
<feature type="region of interest" description="Disordered" evidence="1">
    <location>
        <begin position="206"/>
        <end position="229"/>
    </location>
</feature>
<feature type="compositionally biased region" description="Polar residues" evidence="1">
    <location>
        <begin position="214"/>
        <end position="229"/>
    </location>
</feature>
<organism evidence="2 3">
    <name type="scientific">Puccinia coronata f. sp. avenae</name>
    <dbReference type="NCBI Taxonomy" id="200324"/>
    <lineage>
        <taxon>Eukaryota</taxon>
        <taxon>Fungi</taxon>
        <taxon>Dikarya</taxon>
        <taxon>Basidiomycota</taxon>
        <taxon>Pucciniomycotina</taxon>
        <taxon>Pucciniomycetes</taxon>
        <taxon>Pucciniales</taxon>
        <taxon>Pucciniaceae</taxon>
        <taxon>Puccinia</taxon>
    </lineage>
</organism>
<evidence type="ECO:0000256" key="1">
    <source>
        <dbReference type="SAM" id="MobiDB-lite"/>
    </source>
</evidence>
<evidence type="ECO:0000313" key="3">
    <source>
        <dbReference type="Proteomes" id="UP000235388"/>
    </source>
</evidence>
<name>A0A2N5W594_9BASI</name>
<accession>A0A2N5W594</accession>
<comment type="caution">
    <text evidence="2">The sequence shown here is derived from an EMBL/GenBank/DDBJ whole genome shotgun (WGS) entry which is preliminary data.</text>
</comment>
<feature type="compositionally biased region" description="Low complexity" evidence="1">
    <location>
        <begin position="135"/>
        <end position="145"/>
    </location>
</feature>
<dbReference type="AlphaFoldDB" id="A0A2N5W594"/>
<sequence>MKQEEGIGGPARKPVRPFKRLSIGLHHGHKPISSSTQASLITQDCERKEAPLLAFLLSPAGSSCPPSTGWVGLAEEMNRIANGMARSQVDVKRPTEPPPRHEYWLSRADQIAMTVEKVCLHPLAVPWPNRREQRSTSPTTTSSTSRIKRSVRRSYVAVVYVPVQPFSPASRSPPHAALRRLSPLRSLGPLLPLRYAPQQCNTIDQSRHAPIGGSSPTIVTPTTNMGTMT</sequence>
<proteinExistence type="predicted"/>
<feature type="region of interest" description="Disordered" evidence="1">
    <location>
        <begin position="129"/>
        <end position="148"/>
    </location>
</feature>
<protein>
    <submittedName>
        <fullName evidence="2">Uncharacterized protein</fullName>
    </submittedName>
</protein>
<keyword evidence="3" id="KW-1185">Reference proteome</keyword>
<reference evidence="2 3" key="1">
    <citation type="submission" date="2017-11" db="EMBL/GenBank/DDBJ databases">
        <title>De novo assembly and phasing of dikaryotic genomes from two isolates of Puccinia coronata f. sp. avenae, the causal agent of oat crown rust.</title>
        <authorList>
            <person name="Miller M.E."/>
            <person name="Zhang Y."/>
            <person name="Omidvar V."/>
            <person name="Sperschneider J."/>
            <person name="Schwessinger B."/>
            <person name="Raley C."/>
            <person name="Palmer J.M."/>
            <person name="Garnica D."/>
            <person name="Upadhyaya N."/>
            <person name="Rathjen J."/>
            <person name="Taylor J.M."/>
            <person name="Park R.F."/>
            <person name="Dodds P.N."/>
            <person name="Hirsch C.D."/>
            <person name="Kianian S.F."/>
            <person name="Figueroa M."/>
        </authorList>
    </citation>
    <scope>NUCLEOTIDE SEQUENCE [LARGE SCALE GENOMIC DNA]</scope>
    <source>
        <strain evidence="2">12NC29</strain>
    </source>
</reference>
<evidence type="ECO:0000313" key="2">
    <source>
        <dbReference type="EMBL" id="PLW57415.1"/>
    </source>
</evidence>
<dbReference type="Proteomes" id="UP000235388">
    <property type="component" value="Unassembled WGS sequence"/>
</dbReference>
<gene>
    <name evidence="2" type="ORF">PCANC_01816</name>
</gene>